<accession>A0A840YVQ2</accession>
<comment type="caution">
    <text evidence="10">The sequence shown here is derived from an EMBL/GenBank/DDBJ whole genome shotgun (WGS) entry which is preliminary data.</text>
</comment>
<dbReference type="Pfam" id="PF09976">
    <property type="entry name" value="TPR_21"/>
    <property type="match status" value="1"/>
</dbReference>
<evidence type="ECO:0000313" key="11">
    <source>
        <dbReference type="Proteomes" id="UP000554342"/>
    </source>
</evidence>
<organism evidence="10 11">
    <name type="scientific">Stakelama sediminis</name>
    <dbReference type="NCBI Taxonomy" id="463200"/>
    <lineage>
        <taxon>Bacteria</taxon>
        <taxon>Pseudomonadati</taxon>
        <taxon>Pseudomonadota</taxon>
        <taxon>Alphaproteobacteria</taxon>
        <taxon>Sphingomonadales</taxon>
        <taxon>Sphingomonadaceae</taxon>
        <taxon>Stakelama</taxon>
    </lineage>
</organism>
<evidence type="ECO:0000256" key="7">
    <source>
        <dbReference type="ARBA" id="ARBA00023186"/>
    </source>
</evidence>
<dbReference type="InterPro" id="IPR018704">
    <property type="entry name" value="SecYEG/CpoB_TPR"/>
</dbReference>
<sequence length="240" mass="26098">MAQSPQSNEVFFREVDEELRREELAEFGKRWGLWIAVAVVLAIVAAGGWMYWQHHHNTIAGEQGRTYDDALKQLSGTEPQKAAQPLAKLADSKIAGYRAMALFSEGDMLLDKGDEKGAAAKFASIAADNSLPQPYRDLATIRETAVQFDTMKPDAIIHRLSPLATKGSPWFGSAGEMVAIAYLRANRRDLAGKMFGDIAAADKVPDSIRQRAVQMAAVLGVDAVDKYKGADTDAKDKTAG</sequence>
<keyword evidence="11" id="KW-1185">Reference proteome</keyword>
<keyword evidence="3" id="KW-1003">Cell membrane</keyword>
<dbReference type="InterPro" id="IPR026039">
    <property type="entry name" value="YfgM"/>
</dbReference>
<dbReference type="EMBL" id="JACIJI010000001">
    <property type="protein sequence ID" value="MBB5717635.1"/>
    <property type="molecule type" value="Genomic_DNA"/>
</dbReference>
<feature type="transmembrane region" description="Helical" evidence="8">
    <location>
        <begin position="31"/>
        <end position="52"/>
    </location>
</feature>
<dbReference type="RefSeq" id="WP_184001374.1">
    <property type="nucleotide sequence ID" value="NZ_BAABIF010000004.1"/>
</dbReference>
<evidence type="ECO:0000256" key="6">
    <source>
        <dbReference type="ARBA" id="ARBA00023136"/>
    </source>
</evidence>
<evidence type="ECO:0000313" key="10">
    <source>
        <dbReference type="EMBL" id="MBB5717635.1"/>
    </source>
</evidence>
<keyword evidence="6 8" id="KW-0472">Membrane</keyword>
<dbReference type="Proteomes" id="UP000554342">
    <property type="component" value="Unassembled WGS sequence"/>
</dbReference>
<evidence type="ECO:0000259" key="9">
    <source>
        <dbReference type="Pfam" id="PF09976"/>
    </source>
</evidence>
<evidence type="ECO:0000256" key="2">
    <source>
        <dbReference type="ARBA" id="ARBA00004236"/>
    </source>
</evidence>
<name>A0A840YVQ2_9SPHN</name>
<evidence type="ECO:0000256" key="1">
    <source>
        <dbReference type="ARBA" id="ARBA00004167"/>
    </source>
</evidence>
<reference evidence="10 11" key="1">
    <citation type="submission" date="2020-08" db="EMBL/GenBank/DDBJ databases">
        <title>Genomic Encyclopedia of Type Strains, Phase IV (KMG-IV): sequencing the most valuable type-strain genomes for metagenomic binning, comparative biology and taxonomic classification.</title>
        <authorList>
            <person name="Goeker M."/>
        </authorList>
    </citation>
    <scope>NUCLEOTIDE SEQUENCE [LARGE SCALE GENOMIC DNA]</scope>
    <source>
        <strain evidence="10 11">DSM 27203</strain>
    </source>
</reference>
<evidence type="ECO:0000256" key="5">
    <source>
        <dbReference type="ARBA" id="ARBA00022989"/>
    </source>
</evidence>
<evidence type="ECO:0000256" key="3">
    <source>
        <dbReference type="ARBA" id="ARBA00022475"/>
    </source>
</evidence>
<keyword evidence="4 8" id="KW-0812">Transmembrane</keyword>
<gene>
    <name evidence="10" type="ORF">FHR23_000542</name>
</gene>
<feature type="domain" description="Ancillary SecYEG translocon subunit/Cell division coordinator CpoB TPR" evidence="9">
    <location>
        <begin position="27"/>
        <end position="162"/>
    </location>
</feature>
<keyword evidence="7" id="KW-0143">Chaperone</keyword>
<dbReference type="AlphaFoldDB" id="A0A840YVQ2"/>
<dbReference type="GO" id="GO:0005886">
    <property type="term" value="C:plasma membrane"/>
    <property type="evidence" value="ECO:0007669"/>
    <property type="project" value="UniProtKB-SubCell"/>
</dbReference>
<protein>
    <recommendedName>
        <fullName evidence="9">Ancillary SecYEG translocon subunit/Cell division coordinator CpoB TPR domain-containing protein</fullName>
    </recommendedName>
</protein>
<dbReference type="PANTHER" id="PTHR38035:SF1">
    <property type="entry name" value="ANCILLARY SECYEG TRANSLOCON SUBUNIT"/>
    <property type="match status" value="1"/>
</dbReference>
<evidence type="ECO:0000256" key="8">
    <source>
        <dbReference type="SAM" id="Phobius"/>
    </source>
</evidence>
<proteinExistence type="predicted"/>
<evidence type="ECO:0000256" key="4">
    <source>
        <dbReference type="ARBA" id="ARBA00022692"/>
    </source>
</evidence>
<comment type="subcellular location">
    <subcellularLocation>
        <location evidence="2">Cell membrane</location>
    </subcellularLocation>
    <subcellularLocation>
        <location evidence="1">Membrane</location>
        <topology evidence="1">Single-pass membrane protein</topology>
    </subcellularLocation>
</comment>
<keyword evidence="5 8" id="KW-1133">Transmembrane helix</keyword>
<dbReference type="GO" id="GO:0044877">
    <property type="term" value="F:protein-containing complex binding"/>
    <property type="evidence" value="ECO:0007669"/>
    <property type="project" value="InterPro"/>
</dbReference>
<dbReference type="PANTHER" id="PTHR38035">
    <property type="entry name" value="UPF0070 PROTEIN YFGM"/>
    <property type="match status" value="1"/>
</dbReference>